<reference evidence="1" key="1">
    <citation type="submission" date="2022-07" db="EMBL/GenBank/DDBJ databases">
        <title>Genome analysis of Parmales, a sister group of diatoms, reveals the evolutionary specialization of diatoms from phago-mixotrophs to photoautotrophs.</title>
        <authorList>
            <person name="Ban H."/>
            <person name="Sato S."/>
            <person name="Yoshikawa S."/>
            <person name="Kazumasa Y."/>
            <person name="Nakamura Y."/>
            <person name="Ichinomiya M."/>
            <person name="Saitoh K."/>
            <person name="Sato N."/>
            <person name="Blanc-Mathieu R."/>
            <person name="Endo H."/>
            <person name="Kuwata A."/>
            <person name="Ogata H."/>
        </authorList>
    </citation>
    <scope>NUCLEOTIDE SEQUENCE</scope>
</reference>
<protein>
    <submittedName>
        <fullName evidence="1">Uncharacterized protein</fullName>
    </submittedName>
</protein>
<keyword evidence="2" id="KW-1185">Reference proteome</keyword>
<dbReference type="Proteomes" id="UP001165082">
    <property type="component" value="Unassembled WGS sequence"/>
</dbReference>
<dbReference type="OrthoDB" id="10362940at2759"/>
<dbReference type="AlphaFoldDB" id="A0A9W7E8E2"/>
<evidence type="ECO:0000313" key="2">
    <source>
        <dbReference type="Proteomes" id="UP001165082"/>
    </source>
</evidence>
<comment type="caution">
    <text evidence="1">The sequence shown here is derived from an EMBL/GenBank/DDBJ whole genome shotgun (WGS) entry which is preliminary data.</text>
</comment>
<name>A0A9W7E8E2_9STRA</name>
<organism evidence="1 2">
    <name type="scientific">Triparma retinervis</name>
    <dbReference type="NCBI Taxonomy" id="2557542"/>
    <lineage>
        <taxon>Eukaryota</taxon>
        <taxon>Sar</taxon>
        <taxon>Stramenopiles</taxon>
        <taxon>Ochrophyta</taxon>
        <taxon>Bolidophyceae</taxon>
        <taxon>Parmales</taxon>
        <taxon>Triparmaceae</taxon>
        <taxon>Triparma</taxon>
    </lineage>
</organism>
<dbReference type="EMBL" id="BRXZ01004140">
    <property type="protein sequence ID" value="GMH69228.1"/>
    <property type="molecule type" value="Genomic_DNA"/>
</dbReference>
<evidence type="ECO:0000313" key="1">
    <source>
        <dbReference type="EMBL" id="GMH69228.1"/>
    </source>
</evidence>
<proteinExistence type="predicted"/>
<accession>A0A9W7E8E2</accession>
<sequence length="114" mass="12690">MGCFSSKAKVAICTGIVTDPKTKARGVIQITCPDNLPSNRKVKVIHVDHGPLCPTTMHIRDPLGRYPADVGQPLYVTFPKTIQEGQVWEYKVEAPITLFGDERYIGELGDDDYR</sequence>
<gene>
    <name evidence="1" type="ORF">TrRE_jg8204</name>
</gene>